<sequence length="475" mass="54817">MMNIQFKNILTNFSYVISSNLLTVLTSSLVVLIFPKLMGVTEYSYWQLYIFYLTYIGFFHLGWIDGIYLKYGGLEYNNLDRKQFYSQMILFSSFLMIISLLLFGLNVLAVTDSNARYIYNMTIISMIITNLRTLYVYVLQMTNRLKDSSIILLSDRVLYVLLLFLFIVFGWHEYKVMILADILGRSFSLILSFWICKDIVFQPLSKFIFNIKESFDNIRVGINLMLSNIASSLIIGIVRLGIQWNWNIETFGKVSLTLSVSNLLMTFINAIGLVVFPLLRRTKAENLPKIYSNLRNVLMLIMFAILLIYYPLKIVLDLWLPAYQDALIFMTLIFPMSVYEGKMALVINTYLKALRMERDILRVNALVMLISMGVTLVTTYLLNSLELTVVSIVVLLALRSIIAELILSKKLDVSVKKDIVLEFLLTLVFISSSWYLPIGLAVIVYTIAYGLYLYLKHEDIKTYLAYFKASKTTSN</sequence>
<keyword evidence="5 6" id="KW-0472">Membrane</keyword>
<feature type="transmembrane region" description="Helical" evidence="6">
    <location>
        <begin position="363"/>
        <end position="382"/>
    </location>
</feature>
<feature type="transmembrane region" description="Helical" evidence="6">
    <location>
        <begin position="117"/>
        <end position="138"/>
    </location>
</feature>
<evidence type="ECO:0000256" key="6">
    <source>
        <dbReference type="SAM" id="Phobius"/>
    </source>
</evidence>
<feature type="transmembrane region" description="Helical" evidence="6">
    <location>
        <begin position="12"/>
        <end position="34"/>
    </location>
</feature>
<dbReference type="GO" id="GO:0005886">
    <property type="term" value="C:plasma membrane"/>
    <property type="evidence" value="ECO:0007669"/>
    <property type="project" value="UniProtKB-SubCell"/>
</dbReference>
<keyword evidence="3 6" id="KW-0812">Transmembrane</keyword>
<accession>A0A060QP65</accession>
<feature type="transmembrane region" description="Helical" evidence="6">
    <location>
        <begin position="46"/>
        <end position="68"/>
    </location>
</feature>
<evidence type="ECO:0000256" key="5">
    <source>
        <dbReference type="ARBA" id="ARBA00023136"/>
    </source>
</evidence>
<evidence type="ECO:0000256" key="2">
    <source>
        <dbReference type="ARBA" id="ARBA00022475"/>
    </source>
</evidence>
<evidence type="ECO:0000256" key="1">
    <source>
        <dbReference type="ARBA" id="ARBA00004651"/>
    </source>
</evidence>
<name>A0A060QP65_STREE</name>
<keyword evidence="4 6" id="KW-1133">Transmembrane helix</keyword>
<evidence type="ECO:0000256" key="4">
    <source>
        <dbReference type="ARBA" id="ARBA00022989"/>
    </source>
</evidence>
<protein>
    <submittedName>
        <fullName evidence="7">Flippase Wzx</fullName>
    </submittedName>
</protein>
<feature type="transmembrane region" description="Helical" evidence="6">
    <location>
        <begin position="419"/>
        <end position="452"/>
    </location>
</feature>
<feature type="transmembrane region" description="Helical" evidence="6">
    <location>
        <begin position="297"/>
        <end position="320"/>
    </location>
</feature>
<dbReference type="EMBL" id="HG799505">
    <property type="protein sequence ID" value="CDL74319.1"/>
    <property type="molecule type" value="Genomic_DNA"/>
</dbReference>
<reference evidence="7" key="1">
    <citation type="submission" date="2013-12" db="EMBL/GenBank/DDBJ databases">
        <authorList>
            <person name="Croucher N."/>
        </authorList>
    </citation>
    <scope>NUCLEOTIDE SEQUENCE</scope>
    <source>
        <strain evidence="7">8312-05</strain>
    </source>
</reference>
<dbReference type="PANTHER" id="PTHR30250:SF11">
    <property type="entry name" value="O-ANTIGEN TRANSPORTER-RELATED"/>
    <property type="match status" value="1"/>
</dbReference>
<feature type="transmembrane region" description="Helical" evidence="6">
    <location>
        <begin position="217"/>
        <end position="242"/>
    </location>
</feature>
<dbReference type="PANTHER" id="PTHR30250">
    <property type="entry name" value="PST FAMILY PREDICTED COLANIC ACID TRANSPORTER"/>
    <property type="match status" value="1"/>
</dbReference>
<evidence type="ECO:0000313" key="7">
    <source>
        <dbReference type="EMBL" id="CDL74319.1"/>
    </source>
</evidence>
<feature type="transmembrane region" description="Helical" evidence="6">
    <location>
        <begin position="254"/>
        <end position="276"/>
    </location>
</feature>
<dbReference type="AlphaFoldDB" id="A0A060QP65"/>
<comment type="subcellular location">
    <subcellularLocation>
        <location evidence="1">Cell membrane</location>
        <topology evidence="1">Multi-pass membrane protein</topology>
    </subcellularLocation>
</comment>
<feature type="transmembrane region" description="Helical" evidence="6">
    <location>
        <begin position="150"/>
        <end position="171"/>
    </location>
</feature>
<dbReference type="InterPro" id="IPR050833">
    <property type="entry name" value="Poly_Biosynth_Transport"/>
</dbReference>
<feature type="transmembrane region" description="Helical" evidence="6">
    <location>
        <begin position="89"/>
        <end position="111"/>
    </location>
</feature>
<feature type="transmembrane region" description="Helical" evidence="6">
    <location>
        <begin position="326"/>
        <end position="351"/>
    </location>
</feature>
<evidence type="ECO:0000256" key="3">
    <source>
        <dbReference type="ARBA" id="ARBA00022692"/>
    </source>
</evidence>
<keyword evidence="2" id="KW-1003">Cell membrane</keyword>
<proteinExistence type="predicted"/>
<reference evidence="7" key="2">
    <citation type="submission" date="2014-06" db="EMBL/GenBank/DDBJ databases">
        <title>Parallel evolution of resistance and vaccine escape in the PMEN14 pneumococcal lineage.</title>
        <authorList>
            <person name="Croucher N.J."/>
            <person name="Chewapreecha C."/>
            <person name="Hanage W.P."/>
            <person name="Harris S.R."/>
            <person name="McGee L."/>
            <person name="Van der Linden M."/>
            <person name="Song J.H."/>
            <person name="Ko K.S."/>
            <person name="De Lencastre H."/>
            <person name="Turner C."/>
            <person name="Sa-Leao R."/>
            <person name="Klugman K.P."/>
            <person name="Parkhill J."/>
            <person name="Turner P."/>
            <person name="Bentley S.D."/>
        </authorList>
    </citation>
    <scope>NUCLEOTIDE SEQUENCE</scope>
    <source>
        <strain evidence="7">8312-05</strain>
    </source>
</reference>
<organism evidence="7">
    <name type="scientific">Streptococcus pneumoniae</name>
    <dbReference type="NCBI Taxonomy" id="1313"/>
    <lineage>
        <taxon>Bacteria</taxon>
        <taxon>Bacillati</taxon>
        <taxon>Bacillota</taxon>
        <taxon>Bacilli</taxon>
        <taxon>Lactobacillales</taxon>
        <taxon>Streptococcaceae</taxon>
        <taxon>Streptococcus</taxon>
    </lineage>
</organism>
<gene>
    <name evidence="7" type="primary">wzx</name>
</gene>